<reference evidence="2" key="1">
    <citation type="journal article" date="2020" name="Stud. Mycol.">
        <title>101 Dothideomycetes genomes: a test case for predicting lifestyles and emergence of pathogens.</title>
        <authorList>
            <person name="Haridas S."/>
            <person name="Albert R."/>
            <person name="Binder M."/>
            <person name="Bloem J."/>
            <person name="Labutti K."/>
            <person name="Salamov A."/>
            <person name="Andreopoulos B."/>
            <person name="Baker S."/>
            <person name="Barry K."/>
            <person name="Bills G."/>
            <person name="Bluhm B."/>
            <person name="Cannon C."/>
            <person name="Castanera R."/>
            <person name="Culley D."/>
            <person name="Daum C."/>
            <person name="Ezra D."/>
            <person name="Gonzalez J."/>
            <person name="Henrissat B."/>
            <person name="Kuo A."/>
            <person name="Liang C."/>
            <person name="Lipzen A."/>
            <person name="Lutzoni F."/>
            <person name="Magnuson J."/>
            <person name="Mondo S."/>
            <person name="Nolan M."/>
            <person name="Ohm R."/>
            <person name="Pangilinan J."/>
            <person name="Park H.-J."/>
            <person name="Ramirez L."/>
            <person name="Alfaro M."/>
            <person name="Sun H."/>
            <person name="Tritt A."/>
            <person name="Yoshinaga Y."/>
            <person name="Zwiers L.-H."/>
            <person name="Turgeon B."/>
            <person name="Goodwin S."/>
            <person name="Spatafora J."/>
            <person name="Crous P."/>
            <person name="Grigoriev I."/>
        </authorList>
    </citation>
    <scope>NUCLEOTIDE SEQUENCE</scope>
    <source>
        <strain evidence="2">CBS 207.26</strain>
    </source>
</reference>
<proteinExistence type="predicted"/>
<sequence length="276" mass="32338">MYDRHSDNDEPLEDNTIAIPLCSKRTKRMQRKRAKREQKRREPASLLQLPAELLVEIMQYLRPSDVFNCARVNYFLSFCVFRNANAIGREIIKRRYAILTQCFPIPTLMSHVDPEVQAVLITPDREALVAIHKKPYQHIQPPDPYFTCTCLTCILTWNNLSLIVDFAHWQENLDNGEPIPMLPRGQKTEWNKELVDQNAAVVRKALRNTLWYAQILERHLQSTVRAIRRHQGNKGNKRRHFDMTEVDAQKGTDEFLAKSGPPSLEFPFHRDNYYLL</sequence>
<dbReference type="EMBL" id="ML994686">
    <property type="protein sequence ID" value="KAF2177632.1"/>
    <property type="molecule type" value="Genomic_DNA"/>
</dbReference>
<dbReference type="Proteomes" id="UP000800200">
    <property type="component" value="Unassembled WGS sequence"/>
</dbReference>
<accession>A0A6A6DGW6</accession>
<feature type="domain" description="F-box" evidence="1">
    <location>
        <begin position="43"/>
        <end position="91"/>
    </location>
</feature>
<dbReference type="Pfam" id="PF12937">
    <property type="entry name" value="F-box-like"/>
    <property type="match status" value="1"/>
</dbReference>
<dbReference type="AlphaFoldDB" id="A0A6A6DGW6"/>
<dbReference type="CDD" id="cd09917">
    <property type="entry name" value="F-box_SF"/>
    <property type="match status" value="1"/>
</dbReference>
<gene>
    <name evidence="2" type="ORF">K469DRAFT_719724</name>
</gene>
<organism evidence="2 3">
    <name type="scientific">Zopfia rhizophila CBS 207.26</name>
    <dbReference type="NCBI Taxonomy" id="1314779"/>
    <lineage>
        <taxon>Eukaryota</taxon>
        <taxon>Fungi</taxon>
        <taxon>Dikarya</taxon>
        <taxon>Ascomycota</taxon>
        <taxon>Pezizomycotina</taxon>
        <taxon>Dothideomycetes</taxon>
        <taxon>Dothideomycetes incertae sedis</taxon>
        <taxon>Zopfiaceae</taxon>
        <taxon>Zopfia</taxon>
    </lineage>
</organism>
<dbReference type="SUPFAM" id="SSF81383">
    <property type="entry name" value="F-box domain"/>
    <property type="match status" value="1"/>
</dbReference>
<protein>
    <recommendedName>
        <fullName evidence="1">F-box domain-containing protein</fullName>
    </recommendedName>
</protein>
<dbReference type="OrthoDB" id="3642468at2759"/>
<evidence type="ECO:0000313" key="3">
    <source>
        <dbReference type="Proteomes" id="UP000800200"/>
    </source>
</evidence>
<dbReference type="PROSITE" id="PS50181">
    <property type="entry name" value="FBOX"/>
    <property type="match status" value="1"/>
</dbReference>
<evidence type="ECO:0000313" key="2">
    <source>
        <dbReference type="EMBL" id="KAF2177632.1"/>
    </source>
</evidence>
<keyword evidence="3" id="KW-1185">Reference proteome</keyword>
<dbReference type="InterPro" id="IPR001810">
    <property type="entry name" value="F-box_dom"/>
</dbReference>
<dbReference type="InterPro" id="IPR036047">
    <property type="entry name" value="F-box-like_dom_sf"/>
</dbReference>
<name>A0A6A6DGW6_9PEZI</name>
<evidence type="ECO:0000259" key="1">
    <source>
        <dbReference type="PROSITE" id="PS50181"/>
    </source>
</evidence>